<proteinExistence type="predicted"/>
<dbReference type="EMBL" id="FNPF01000018">
    <property type="protein sequence ID" value="SDY78740.1"/>
    <property type="molecule type" value="Genomic_DNA"/>
</dbReference>
<protein>
    <submittedName>
        <fullName evidence="2">Uncharacterized protein</fullName>
    </submittedName>
</protein>
<dbReference type="Proteomes" id="UP000199286">
    <property type="component" value="Unassembled WGS sequence"/>
</dbReference>
<reference evidence="2 3" key="1">
    <citation type="submission" date="2016-10" db="EMBL/GenBank/DDBJ databases">
        <authorList>
            <person name="de Groot N.N."/>
        </authorList>
    </citation>
    <scope>NUCLEOTIDE SEQUENCE [LARGE SCALE GENOMIC DNA]</scope>
    <source>
        <strain evidence="2 3">DSM 26880</strain>
    </source>
</reference>
<keyword evidence="1" id="KW-0812">Transmembrane</keyword>
<evidence type="ECO:0000313" key="2">
    <source>
        <dbReference type="EMBL" id="SDY78740.1"/>
    </source>
</evidence>
<keyword evidence="1" id="KW-0472">Membrane</keyword>
<gene>
    <name evidence="2" type="ORF">SAMN05444340_11813</name>
</gene>
<keyword evidence="1" id="KW-1133">Transmembrane helix</keyword>
<keyword evidence="3" id="KW-1185">Reference proteome</keyword>
<organism evidence="2 3">
    <name type="scientific">Citreimonas salinaria</name>
    <dbReference type="NCBI Taxonomy" id="321339"/>
    <lineage>
        <taxon>Bacteria</taxon>
        <taxon>Pseudomonadati</taxon>
        <taxon>Pseudomonadota</taxon>
        <taxon>Alphaproteobacteria</taxon>
        <taxon>Rhodobacterales</taxon>
        <taxon>Roseobacteraceae</taxon>
        <taxon>Citreimonas</taxon>
    </lineage>
</organism>
<evidence type="ECO:0000256" key="1">
    <source>
        <dbReference type="SAM" id="Phobius"/>
    </source>
</evidence>
<evidence type="ECO:0000313" key="3">
    <source>
        <dbReference type="Proteomes" id="UP000199286"/>
    </source>
</evidence>
<dbReference type="STRING" id="321339.SAMN05444340_11813"/>
<feature type="transmembrane region" description="Helical" evidence="1">
    <location>
        <begin position="20"/>
        <end position="38"/>
    </location>
</feature>
<dbReference type="AlphaFoldDB" id="A0A1H3MQF8"/>
<dbReference type="RefSeq" id="WP_177177962.1">
    <property type="nucleotide sequence ID" value="NZ_FNPF01000018.1"/>
</dbReference>
<sequence>MKSLISRFRKDENGFAVVNWAVLVSAFMLLAVFALGTVKDSAQPLSTSAALSFSVLR</sequence>
<name>A0A1H3MQF8_9RHOB</name>
<accession>A0A1H3MQF8</accession>